<protein>
    <submittedName>
        <fullName evidence="1">Uncharacterized protein</fullName>
    </submittedName>
</protein>
<dbReference type="Proteomes" id="UP000309566">
    <property type="component" value="Unassembled WGS sequence"/>
</dbReference>
<accession>A0A4S2CE39</accession>
<proteinExistence type="predicted"/>
<dbReference type="RefSeq" id="WP_136000447.1">
    <property type="nucleotide sequence ID" value="NZ_SRYX01000099.1"/>
</dbReference>
<gene>
    <name evidence="1" type="ORF">E5353_17010</name>
</gene>
<evidence type="ECO:0000313" key="2">
    <source>
        <dbReference type="Proteomes" id="UP000309566"/>
    </source>
</evidence>
<sequence length="360" mass="41477">MNDFSELNNVITETKRMINITHNVKIIQGNIEKRFNDITSFNKTDWMFLAFAIALQISRQYLLTDFKERLNDKDAANNTWGHTKEHSNRFHRWYHPSIEDIKNNPVPFDTNYGSPNFSLGLHGTQHRYKTLGHDPLLGWYWGTMNILTSTLTTWDLQSFHIKTGYIQTGAARDKILNRASNEKILEYSVNRSLNEGKEGKLALATAFLKEFVHLRTDIKSTQSLPLPFISRLSPNLAKELSTYGFDIQNLETVGKQATLSILLNWVIASIHKLCQPQDVKSDLYEVKTRKILLYSNSIATSSNILFSVLTENCNKLDIGGSLVTIYRIINDVDFIERIKREFISDEFQIIIDSNKNQYGF</sequence>
<organism evidence="1 2">
    <name type="scientific">Bacteroides caecimuris</name>
    <dbReference type="NCBI Taxonomy" id="1796613"/>
    <lineage>
        <taxon>Bacteria</taxon>
        <taxon>Pseudomonadati</taxon>
        <taxon>Bacteroidota</taxon>
        <taxon>Bacteroidia</taxon>
        <taxon>Bacteroidales</taxon>
        <taxon>Bacteroidaceae</taxon>
        <taxon>Bacteroides</taxon>
    </lineage>
</organism>
<evidence type="ECO:0000313" key="1">
    <source>
        <dbReference type="EMBL" id="TGY26131.1"/>
    </source>
</evidence>
<dbReference type="AlphaFoldDB" id="A0A4S2CE39"/>
<comment type="caution">
    <text evidence="1">The sequence shown here is derived from an EMBL/GenBank/DDBJ whole genome shotgun (WGS) entry which is preliminary data.</text>
</comment>
<name>A0A4S2CE39_9BACE</name>
<reference evidence="1 2" key="1">
    <citation type="submission" date="2019-04" db="EMBL/GenBank/DDBJ databases">
        <title>Microbes associate with the intestines of laboratory mice.</title>
        <authorList>
            <person name="Navarre W."/>
            <person name="Wong E."/>
            <person name="Huang K."/>
            <person name="Tropini C."/>
            <person name="Ng K."/>
            <person name="Yu B."/>
        </authorList>
    </citation>
    <scope>NUCLEOTIDE SEQUENCE [LARGE SCALE GENOMIC DNA]</scope>
    <source>
        <strain evidence="1 2">NM63_1-25</strain>
    </source>
</reference>
<dbReference type="EMBL" id="SRYX01000099">
    <property type="protein sequence ID" value="TGY26131.1"/>
    <property type="molecule type" value="Genomic_DNA"/>
</dbReference>